<dbReference type="EMBL" id="CH445348">
    <property type="protein sequence ID" value="EAT79771.1"/>
    <property type="molecule type" value="Genomic_DNA"/>
</dbReference>
<evidence type="ECO:0000256" key="2">
    <source>
        <dbReference type="ARBA" id="ARBA00004496"/>
    </source>
</evidence>
<dbReference type="GO" id="GO:0034599">
    <property type="term" value="P:cellular response to oxidative stress"/>
    <property type="evidence" value="ECO:0007669"/>
    <property type="project" value="InterPro"/>
</dbReference>
<dbReference type="Proteomes" id="UP000001055">
    <property type="component" value="Unassembled WGS sequence"/>
</dbReference>
<reference evidence="9" key="1">
    <citation type="journal article" date="2007" name="Plant Cell">
        <title>Dothideomycete-plant interactions illuminated by genome sequencing and EST analysis of the wheat pathogen Stagonospora nodorum.</title>
        <authorList>
            <person name="Hane J.K."/>
            <person name="Lowe R.G."/>
            <person name="Solomon P.S."/>
            <person name="Tan K.C."/>
            <person name="Schoch C.L."/>
            <person name="Spatafora J.W."/>
            <person name="Crous P.W."/>
            <person name="Kodira C."/>
            <person name="Birren B.W."/>
            <person name="Galagan J.E."/>
            <person name="Torriani S.F."/>
            <person name="McDonald B.A."/>
            <person name="Oliver R.P."/>
        </authorList>
    </citation>
    <scope>NUCLEOTIDE SEQUENCE [LARGE SCALE GENOMIC DNA]</scope>
    <source>
        <strain evidence="9">SN15 / ATCC MYA-4574 / FGSC 10173</strain>
    </source>
</reference>
<evidence type="ECO:0000256" key="6">
    <source>
        <dbReference type="ARBA" id="ARBA00023242"/>
    </source>
</evidence>
<dbReference type="GO" id="GO:0005737">
    <property type="term" value="C:cytoplasm"/>
    <property type="evidence" value="ECO:0007669"/>
    <property type="project" value="UniProtKB-SubCell"/>
</dbReference>
<name>Q0U5J3_PHANO</name>
<dbReference type="GO" id="GO:0005634">
    <property type="term" value="C:nucleus"/>
    <property type="evidence" value="ECO:0007669"/>
    <property type="project" value="UniProtKB-SubCell"/>
</dbReference>
<dbReference type="AlphaFoldDB" id="Q0U5J3"/>
<keyword evidence="5" id="KW-0560">Oxidoreductase</keyword>
<dbReference type="InterPro" id="IPR033877">
    <property type="entry name" value="Frm2/Hbn1"/>
</dbReference>
<dbReference type="FunFam" id="3.40.109.10:FF:000001">
    <property type="entry name" value="Nitroreductase family"/>
    <property type="match status" value="1"/>
</dbReference>
<dbReference type="InterPro" id="IPR000415">
    <property type="entry name" value="Nitroreductase-like"/>
</dbReference>
<evidence type="ECO:0000256" key="5">
    <source>
        <dbReference type="ARBA" id="ARBA00023002"/>
    </source>
</evidence>
<dbReference type="GeneID" id="5980098"/>
<evidence type="ECO:0000256" key="4">
    <source>
        <dbReference type="ARBA" id="ARBA00022490"/>
    </source>
</evidence>
<dbReference type="Gene3D" id="3.40.109.10">
    <property type="entry name" value="NADH Oxidase"/>
    <property type="match status" value="1"/>
</dbReference>
<protein>
    <recommendedName>
        <fullName evidence="7">Nitroreductase domain-containing protein</fullName>
    </recommendedName>
</protein>
<sequence length="210" mass="23721">MAYTTPFLDAVAKRRSVYTLTNTSPVSQTRITEIVHEALKYCPTPFNVRSNRCIILYGAEHTALWTHTEEIMPSCAPKDLFNLLVPRIGIFKRAYGTVLFFDDPTTVSNLPDMFKPVFKEFANVHEPASGMLQFVVWTALEAEGLGCNLQHYQPHILPWIRKKYNVPESWTLEAQLVFGEMTEGPGDEPERTYLEESLKVFGGNDATGSS</sequence>
<keyword evidence="6" id="KW-0539">Nucleus</keyword>
<dbReference type="RefSeq" id="XP_001803185.1">
    <property type="nucleotide sequence ID" value="XM_001803133.1"/>
</dbReference>
<dbReference type="SUPFAM" id="SSF55469">
    <property type="entry name" value="FMN-dependent nitroreductase-like"/>
    <property type="match status" value="1"/>
</dbReference>
<dbReference type="VEuPathDB" id="FungiDB:JI435_129710"/>
<accession>Q0U5J3</accession>
<dbReference type="FunCoup" id="Q0U5J3">
    <property type="interactions" value="13"/>
</dbReference>
<dbReference type="PANTHER" id="PTHR43035:SF1">
    <property type="entry name" value="FATTY ACID REPRESSION MUTANT PROTEIN 2-RELATED"/>
    <property type="match status" value="1"/>
</dbReference>
<evidence type="ECO:0000313" key="9">
    <source>
        <dbReference type="Proteomes" id="UP000001055"/>
    </source>
</evidence>
<evidence type="ECO:0000313" key="8">
    <source>
        <dbReference type="EMBL" id="EAT79771.1"/>
    </source>
</evidence>
<feature type="domain" description="Nitroreductase" evidence="7">
    <location>
        <begin position="11"/>
        <end position="179"/>
    </location>
</feature>
<dbReference type="GO" id="GO:0016491">
    <property type="term" value="F:oxidoreductase activity"/>
    <property type="evidence" value="ECO:0007669"/>
    <property type="project" value="UniProtKB-KW"/>
</dbReference>
<comment type="similarity">
    <text evidence="3">Belongs to the nitroreductase family.</text>
</comment>
<dbReference type="KEGG" id="pno:SNOG_12971"/>
<evidence type="ECO:0000256" key="1">
    <source>
        <dbReference type="ARBA" id="ARBA00004123"/>
    </source>
</evidence>
<dbReference type="Pfam" id="PF00881">
    <property type="entry name" value="Nitroreductase"/>
    <property type="match status" value="1"/>
</dbReference>
<comment type="subcellular location">
    <subcellularLocation>
        <location evidence="2">Cytoplasm</location>
    </subcellularLocation>
    <subcellularLocation>
        <location evidence="1">Nucleus</location>
    </subcellularLocation>
</comment>
<dbReference type="PANTHER" id="PTHR43035">
    <property type="entry name" value="FATTY ACID REPRESSION MUTANT PROTEIN 2-RELATED"/>
    <property type="match status" value="1"/>
</dbReference>
<dbReference type="InParanoid" id="Q0U5J3"/>
<gene>
    <name evidence="8" type="ORF">SNOG_12971</name>
</gene>
<evidence type="ECO:0000256" key="3">
    <source>
        <dbReference type="ARBA" id="ARBA00007118"/>
    </source>
</evidence>
<dbReference type="InterPro" id="IPR029479">
    <property type="entry name" value="Nitroreductase"/>
</dbReference>
<dbReference type="OMA" id="KHKQFWD"/>
<evidence type="ECO:0000259" key="7">
    <source>
        <dbReference type="Pfam" id="PF00881"/>
    </source>
</evidence>
<keyword evidence="4" id="KW-0963">Cytoplasm</keyword>
<proteinExistence type="inferred from homology"/>
<organism evidence="8 9">
    <name type="scientific">Phaeosphaeria nodorum (strain SN15 / ATCC MYA-4574 / FGSC 10173)</name>
    <name type="common">Glume blotch fungus</name>
    <name type="synonym">Parastagonospora nodorum</name>
    <dbReference type="NCBI Taxonomy" id="321614"/>
    <lineage>
        <taxon>Eukaryota</taxon>
        <taxon>Fungi</taxon>
        <taxon>Dikarya</taxon>
        <taxon>Ascomycota</taxon>
        <taxon>Pezizomycotina</taxon>
        <taxon>Dothideomycetes</taxon>
        <taxon>Pleosporomycetidae</taxon>
        <taxon>Pleosporales</taxon>
        <taxon>Pleosporineae</taxon>
        <taxon>Phaeosphaeriaceae</taxon>
        <taxon>Parastagonospora</taxon>
    </lineage>
</organism>